<name>A0A4R6NBB8_9BURK</name>
<dbReference type="Proteomes" id="UP000295357">
    <property type="component" value="Unassembled WGS sequence"/>
</dbReference>
<protein>
    <submittedName>
        <fullName evidence="1">Uncharacterized protein</fullName>
    </submittedName>
</protein>
<gene>
    <name evidence="1" type="ORF">DFR39_101747</name>
</gene>
<organism evidence="1 2">
    <name type="scientific">Roseateles asaccharophilus</name>
    <dbReference type="NCBI Taxonomy" id="582607"/>
    <lineage>
        <taxon>Bacteria</taxon>
        <taxon>Pseudomonadati</taxon>
        <taxon>Pseudomonadota</taxon>
        <taxon>Betaproteobacteria</taxon>
        <taxon>Burkholderiales</taxon>
        <taxon>Sphaerotilaceae</taxon>
        <taxon>Roseateles</taxon>
    </lineage>
</organism>
<dbReference type="Pfam" id="PF21997">
    <property type="entry name" value="DUF6928"/>
    <property type="match status" value="1"/>
</dbReference>
<keyword evidence="2" id="KW-1185">Reference proteome</keyword>
<dbReference type="EMBL" id="SNXE01000001">
    <property type="protein sequence ID" value="TDP13272.1"/>
    <property type="molecule type" value="Genomic_DNA"/>
</dbReference>
<dbReference type="AlphaFoldDB" id="A0A4R6NBB8"/>
<reference evidence="1 2" key="1">
    <citation type="submission" date="2019-03" db="EMBL/GenBank/DDBJ databases">
        <title>Genomic Encyclopedia of Type Strains, Phase IV (KMG-IV): sequencing the most valuable type-strain genomes for metagenomic binning, comparative biology and taxonomic classification.</title>
        <authorList>
            <person name="Goeker M."/>
        </authorList>
    </citation>
    <scope>NUCLEOTIDE SEQUENCE [LARGE SCALE GENOMIC DNA]</scope>
    <source>
        <strain evidence="1 2">DSM 25082</strain>
    </source>
</reference>
<comment type="caution">
    <text evidence="1">The sequence shown here is derived from an EMBL/GenBank/DDBJ whole genome shotgun (WGS) entry which is preliminary data.</text>
</comment>
<evidence type="ECO:0000313" key="2">
    <source>
        <dbReference type="Proteomes" id="UP000295357"/>
    </source>
</evidence>
<dbReference type="RefSeq" id="WP_211343782.1">
    <property type="nucleotide sequence ID" value="NZ_JAUFPJ010000001.1"/>
</dbReference>
<proteinExistence type="predicted"/>
<sequence length="238" mass="25927">MGSKTCLLIQSQGDARQALATLPAPDEAATAGFVASLFPDTPFLRPGEADLSWTYVRDGLVLAGCSEGLRILVAAEVAIDEPSRLPPRFIAAQGRTILHSMNSVVDWLAFAVWEDGVLRRSLSVAPDGGVMEDLGERFAFELPYWQGAHPAGDPEEEAEEGGEPYPLPFHPLELGEVVLRELLGFQLEGAVDPALPVQQPERIRLLRFEPARPPAIALPASASEPTKPSTPKPWWKFW</sequence>
<dbReference type="InterPro" id="IPR053847">
    <property type="entry name" value="DUF6928"/>
</dbReference>
<accession>A0A4R6NBB8</accession>
<evidence type="ECO:0000313" key="1">
    <source>
        <dbReference type="EMBL" id="TDP13272.1"/>
    </source>
</evidence>